<dbReference type="InterPro" id="IPR036322">
    <property type="entry name" value="WD40_repeat_dom_sf"/>
</dbReference>
<dbReference type="OrthoDB" id="25778at2759"/>
<feature type="region of interest" description="Disordered" evidence="1">
    <location>
        <begin position="1158"/>
        <end position="1193"/>
    </location>
</feature>
<feature type="region of interest" description="Disordered" evidence="1">
    <location>
        <begin position="806"/>
        <end position="830"/>
    </location>
</feature>
<proteinExistence type="predicted"/>
<dbReference type="STRING" id="1314785.A0A165IN91"/>
<dbReference type="SUPFAM" id="SSF50978">
    <property type="entry name" value="WD40 repeat-like"/>
    <property type="match status" value="1"/>
</dbReference>
<reference evidence="3 4" key="1">
    <citation type="journal article" date="2016" name="Mol. Biol. Evol.">
        <title>Comparative Genomics of Early-Diverging Mushroom-Forming Fungi Provides Insights into the Origins of Lignocellulose Decay Capabilities.</title>
        <authorList>
            <person name="Nagy L.G."/>
            <person name="Riley R."/>
            <person name="Tritt A."/>
            <person name="Adam C."/>
            <person name="Daum C."/>
            <person name="Floudas D."/>
            <person name="Sun H."/>
            <person name="Yadav J.S."/>
            <person name="Pangilinan J."/>
            <person name="Larsson K.H."/>
            <person name="Matsuura K."/>
            <person name="Barry K."/>
            <person name="Labutti K."/>
            <person name="Kuo R."/>
            <person name="Ohm R.A."/>
            <person name="Bhattacharya S.S."/>
            <person name="Shirouzu T."/>
            <person name="Yoshinaga Y."/>
            <person name="Martin F.M."/>
            <person name="Grigoriev I.V."/>
            <person name="Hibbett D.S."/>
        </authorList>
    </citation>
    <scope>NUCLEOTIDE SEQUENCE [LARGE SCALE GENOMIC DNA]</scope>
    <source>
        <strain evidence="3 4">93-53</strain>
    </source>
</reference>
<dbReference type="RefSeq" id="XP_040770825.1">
    <property type="nucleotide sequence ID" value="XM_040907679.1"/>
</dbReference>
<gene>
    <name evidence="3" type="ORF">LAESUDRAFT_719678</name>
</gene>
<dbReference type="GO" id="GO:0006914">
    <property type="term" value="P:autophagy"/>
    <property type="evidence" value="ECO:0007669"/>
    <property type="project" value="InterPro"/>
</dbReference>
<feature type="domain" description="BCAS3 WD40" evidence="2">
    <location>
        <begin position="694"/>
        <end position="754"/>
    </location>
</feature>
<dbReference type="InterPro" id="IPR045142">
    <property type="entry name" value="BCAS3-like"/>
</dbReference>
<feature type="compositionally biased region" description="Low complexity" evidence="1">
    <location>
        <begin position="806"/>
        <end position="825"/>
    </location>
</feature>
<dbReference type="GO" id="GO:0042594">
    <property type="term" value="P:response to starvation"/>
    <property type="evidence" value="ECO:0007669"/>
    <property type="project" value="TreeGrafter"/>
</dbReference>
<dbReference type="Pfam" id="PF21034">
    <property type="entry name" value="BCAS3_WD40"/>
    <property type="match status" value="1"/>
</dbReference>
<feature type="compositionally biased region" description="Basic and acidic residues" evidence="1">
    <location>
        <begin position="203"/>
        <end position="212"/>
    </location>
</feature>
<feature type="compositionally biased region" description="Polar residues" evidence="1">
    <location>
        <begin position="1168"/>
        <end position="1177"/>
    </location>
</feature>
<accession>A0A165IN91</accession>
<feature type="compositionally biased region" description="Pro residues" evidence="1">
    <location>
        <begin position="38"/>
        <end position="47"/>
    </location>
</feature>
<dbReference type="PANTHER" id="PTHR13268:SF0">
    <property type="entry name" value="BCAS3 MICROTUBULE ASSOCIATED CELL MIGRATION FACTOR"/>
    <property type="match status" value="1"/>
</dbReference>
<feature type="region of interest" description="Disordered" evidence="1">
    <location>
        <begin position="656"/>
        <end position="692"/>
    </location>
</feature>
<dbReference type="InterPro" id="IPR048382">
    <property type="entry name" value="BCAS3_WD40"/>
</dbReference>
<feature type="compositionally biased region" description="Polar residues" evidence="1">
    <location>
        <begin position="544"/>
        <end position="553"/>
    </location>
</feature>
<dbReference type="GeneID" id="63824708"/>
<evidence type="ECO:0000256" key="1">
    <source>
        <dbReference type="SAM" id="MobiDB-lite"/>
    </source>
</evidence>
<dbReference type="EMBL" id="KV427605">
    <property type="protein sequence ID" value="KZT13315.1"/>
    <property type="molecule type" value="Genomic_DNA"/>
</dbReference>
<feature type="region of interest" description="Disordered" evidence="1">
    <location>
        <begin position="544"/>
        <end position="577"/>
    </location>
</feature>
<protein>
    <recommendedName>
        <fullName evidence="2">BCAS3 WD40 domain-containing protein</fullName>
    </recommendedName>
</protein>
<name>A0A165IN91_9APHY</name>
<dbReference type="GO" id="GO:0005737">
    <property type="term" value="C:cytoplasm"/>
    <property type="evidence" value="ECO:0007669"/>
    <property type="project" value="TreeGrafter"/>
</dbReference>
<keyword evidence="4" id="KW-1185">Reference proteome</keyword>
<feature type="compositionally biased region" description="Basic residues" evidence="1">
    <location>
        <begin position="1225"/>
        <end position="1236"/>
    </location>
</feature>
<evidence type="ECO:0000259" key="2">
    <source>
        <dbReference type="Pfam" id="PF21034"/>
    </source>
</evidence>
<dbReference type="Proteomes" id="UP000076871">
    <property type="component" value="Unassembled WGS sequence"/>
</dbReference>
<organism evidence="3 4">
    <name type="scientific">Laetiporus sulphureus 93-53</name>
    <dbReference type="NCBI Taxonomy" id="1314785"/>
    <lineage>
        <taxon>Eukaryota</taxon>
        <taxon>Fungi</taxon>
        <taxon>Dikarya</taxon>
        <taxon>Basidiomycota</taxon>
        <taxon>Agaricomycotina</taxon>
        <taxon>Agaricomycetes</taxon>
        <taxon>Polyporales</taxon>
        <taxon>Laetiporus</taxon>
    </lineage>
</organism>
<feature type="region of interest" description="Disordered" evidence="1">
    <location>
        <begin position="1"/>
        <end position="84"/>
    </location>
</feature>
<dbReference type="InParanoid" id="A0A165IN91"/>
<dbReference type="AlphaFoldDB" id="A0A165IN91"/>
<sequence length="1236" mass="133472">MLSKEQRNAHSRSRHTTPPSDSCSVFDDYPTASYSPARPSPSPPPEAAIPEPVSDPNALRKSIGELMTFGDVDDPPGRVSGEDDLMRVYEVEKRPVSPPERSNASPADDAHVAHVSTNVGHTRAPMLAREPTTLETFSRTIRQYVPSSIPIPSATPSPPRVSRPVSFGSFLTPLMAQYAHEAGPSSSGTYRRRASDATIAGSSDRDWGGRRTPGEENAIFDLDEELPPSTGHQGRIAALYPGVDSKEEITWAGWDQLVEGDPAKLRRVLMLGYHNGLQVWDCSDLGSVTEILNLSGDSWGSVELMKVLPSVMNSTEDKFRRSRPLMGVLSSSGDRRSLLIYSLRTHAVVQTLTLPGLCTFSASNDFVVLSAASPPTISILSSSTFRTLYTISSASIAPFAIPSFIKSTPHAPTLDLDGDPNSPQHMYNPTPQPVFALSNRLLAFVAPLAPTDLRPVPSITHLADAAADAKLGLAQVDLGQAAVKIGGSVLHGMKSLGGMAIAAAKAGVSAATSEAAAVATKAGAAPTGLTSMFFSRSAPTASVAGQSRRSSISVPPGTLASPSAHPSGERRHDSPSHSYRSAIAPVVGGKVVVFDLKPLLVCSPEPDKIADFIGSKHQPISSLRFSANGTSLAMSFKDGRDAKIYRLRPIARALRALPTSGEEGDQGQSTGDRTGPQRHSRGSSQQPVPIEPPWHVYSLRRGRTSAIVEDMDWSNDARWFAIGTRARTVHVFAVNPYGGRPDEASHLSGRVMNTTTIPPLSTEVHSLIRMHMDQMPSPQSRHAPLAFQFIRSSSFSLPSSLLPPTAVTFSTSSSPSSVHSTGQTSPTKTARRLTNYQDVLLFDPCDGTLSLRRFFIDRHADEHGSIGSIPIGGSTSMSLPGMNALARVSTSPVSSGTSPQQSSTLNQVMEKSAKLVARETRVGTWYLRRGRDWPEVKQVLRQEARQPYIARPGKTDWLSCAELSTHSASPRILPRSIYLSHQFSFYSLGEDYHAVIRSHHFDVPAARFEVRKRVEVNAYPAGFEEGFVQDLGATGAIGRTSSSFDGPLASALSAEMSPMHPSTPILPMFPNGAPGSTARSFRRTIPIRNVAAGLGDSMSGGLGRLRREIRKTRSPRLTARPDDHMPSSVPLEFDEEDEDFLFDDVGPAIPEGVMMSRSVSRGEGDSGESVSTPSSTIEPLPLEDDMDDMWRGWDPEDQQAIEDAEQFDDITMGLMDEEQSEADKKRYRTGRIVHRT</sequence>
<evidence type="ECO:0000313" key="3">
    <source>
        <dbReference type="EMBL" id="KZT13315.1"/>
    </source>
</evidence>
<feature type="region of interest" description="Disordered" evidence="1">
    <location>
        <begin position="1214"/>
        <end position="1236"/>
    </location>
</feature>
<dbReference type="PANTHER" id="PTHR13268">
    <property type="entry name" value="BREAST CARCINOMA AMPLIFIED SEQUENCE 3"/>
    <property type="match status" value="1"/>
</dbReference>
<evidence type="ECO:0000313" key="4">
    <source>
        <dbReference type="Proteomes" id="UP000076871"/>
    </source>
</evidence>
<feature type="region of interest" description="Disordered" evidence="1">
    <location>
        <begin position="181"/>
        <end position="212"/>
    </location>
</feature>